<evidence type="ECO:0000313" key="2">
    <source>
        <dbReference type="Proteomes" id="UP000275530"/>
    </source>
</evidence>
<comment type="caution">
    <text evidence="1">The sequence shown here is derived from an EMBL/GenBank/DDBJ whole genome shotgun (WGS) entry which is preliminary data.</text>
</comment>
<accession>A0A6M7TJR1</accession>
<dbReference type="EMBL" id="QZXA01000009">
    <property type="protein sequence ID" value="RJT31108.1"/>
    <property type="molecule type" value="Genomic_DNA"/>
</dbReference>
<sequence length="155" mass="17105">MTNQTDGQKPRDLVKLSSVKADLEREEKGDWIPSPDFPGVEFNVSSLHLPAYQTALALMEQRLARAYKGSPVPPHIRTVEVGKLLHKHILHDWRGFDEPYSKDVARGMMCEPEGRNFIAGVQNCAAMVSLTDVEFVEEAGKNSSRPSATGSGEKA</sequence>
<name>A0A6M7TJR1_9HYPH</name>
<evidence type="ECO:0000313" key="1">
    <source>
        <dbReference type="EMBL" id="RJT31108.1"/>
    </source>
</evidence>
<organism evidence="1 2">
    <name type="scientific">Mesorhizobium jarvisii</name>
    <dbReference type="NCBI Taxonomy" id="1777867"/>
    <lineage>
        <taxon>Bacteria</taxon>
        <taxon>Pseudomonadati</taxon>
        <taxon>Pseudomonadota</taxon>
        <taxon>Alphaproteobacteria</taxon>
        <taxon>Hyphomicrobiales</taxon>
        <taxon>Phyllobacteriaceae</taxon>
        <taxon>Mesorhizobium</taxon>
    </lineage>
</organism>
<dbReference type="Proteomes" id="UP000275530">
    <property type="component" value="Unassembled WGS sequence"/>
</dbReference>
<keyword evidence="2" id="KW-1185">Reference proteome</keyword>
<reference evidence="1 2" key="1">
    <citation type="submission" date="2018-09" db="EMBL/GenBank/DDBJ databases">
        <title>Mesorhizobium carmichaelinearum sp. nov. isolated from Carmichaelinea spp. root nodules in New Zealand.</title>
        <authorList>
            <person name="De Meyer S.E."/>
        </authorList>
    </citation>
    <scope>NUCLEOTIDE SEQUENCE [LARGE SCALE GENOMIC DNA]</scope>
    <source>
        <strain evidence="1 2">LMG 28313</strain>
    </source>
</reference>
<dbReference type="RefSeq" id="WP_064982673.1">
    <property type="nucleotide sequence ID" value="NZ_CP033507.1"/>
</dbReference>
<dbReference type="AlphaFoldDB" id="A0A6M7TJR1"/>
<gene>
    <name evidence="1" type="ORF">D3242_22880</name>
</gene>
<proteinExistence type="predicted"/>
<protein>
    <submittedName>
        <fullName evidence="1">Uncharacterized protein</fullName>
    </submittedName>
</protein>